<comment type="caution">
    <text evidence="1">The sequence shown here is derived from an EMBL/GenBank/DDBJ whole genome shotgun (WGS) entry which is preliminary data.</text>
</comment>
<dbReference type="Pfam" id="PF25788">
    <property type="entry name" value="Ig_Rha78A_N"/>
    <property type="match status" value="1"/>
</dbReference>
<organism evidence="1 2">
    <name type="scientific">bacterium (Candidatus Gribaldobacteria) CG10_big_fil_rev_8_21_14_0_10_41_12</name>
    <dbReference type="NCBI Taxonomy" id="2014277"/>
    <lineage>
        <taxon>Bacteria</taxon>
        <taxon>Candidatus Gribaldobacteria</taxon>
    </lineage>
</organism>
<dbReference type="InterPro" id="IPR035986">
    <property type="entry name" value="PKD_dom_sf"/>
</dbReference>
<dbReference type="SUPFAM" id="SSF49299">
    <property type="entry name" value="PKD domain"/>
    <property type="match status" value="1"/>
</dbReference>
<dbReference type="EMBL" id="PFAV01000069">
    <property type="protein sequence ID" value="PIR90898.1"/>
    <property type="molecule type" value="Genomic_DNA"/>
</dbReference>
<evidence type="ECO:0008006" key="3">
    <source>
        <dbReference type="Google" id="ProtNLM"/>
    </source>
</evidence>
<protein>
    <recommendedName>
        <fullName evidence="3">PKD domain-containing protein</fullName>
    </recommendedName>
</protein>
<evidence type="ECO:0000313" key="2">
    <source>
        <dbReference type="Proteomes" id="UP000228906"/>
    </source>
</evidence>
<accession>A0A2H0UVN8</accession>
<gene>
    <name evidence="1" type="ORF">COU03_03710</name>
</gene>
<dbReference type="InterPro" id="IPR013783">
    <property type="entry name" value="Ig-like_fold"/>
</dbReference>
<evidence type="ECO:0000313" key="1">
    <source>
        <dbReference type="EMBL" id="PIR90898.1"/>
    </source>
</evidence>
<reference evidence="2" key="1">
    <citation type="submission" date="2017-09" db="EMBL/GenBank/DDBJ databases">
        <title>Depth-based differentiation of microbial function through sediment-hosted aquifers and enrichment of novel symbionts in the deep terrestrial subsurface.</title>
        <authorList>
            <person name="Probst A.J."/>
            <person name="Ladd B."/>
            <person name="Jarett J.K."/>
            <person name="Geller-Mcgrath D.E."/>
            <person name="Sieber C.M.K."/>
            <person name="Emerson J.B."/>
            <person name="Anantharaman K."/>
            <person name="Thomas B.C."/>
            <person name="Malmstrom R."/>
            <person name="Stieglmeier M."/>
            <person name="Klingl A."/>
            <person name="Woyke T."/>
            <person name="Ryan C.M."/>
            <person name="Banfield J.F."/>
        </authorList>
    </citation>
    <scope>NUCLEOTIDE SEQUENCE [LARGE SCALE GENOMIC DNA]</scope>
</reference>
<sequence>MFNKKQFLIFICCLLSAGLIFLAWLWPATEVKAGSSQNVTGFAWSENIGWVSMNSLNCDANNDGLSDGSPAGCPPSGAISNYGVNIGIDGNFTGFAWSENIGWIQFDPVGPYPASPNYSAQMDTVTGALSGWARALSYGGGWDGWIKLSNVSINTANGNFAGFAWGSDVMGWLSFAGSNYNTRTTFGFNAIPAVGNLAVNQGDYCVYPLHPILSWVFSDADSGDYQDSYNVQIDDDSNVADAPLGDSCLPSPGTCSAGHGASSYTPLISFAYNATYYWRVKVADNRGAWSAFSGNNSFTTPSHAFPNPDFTTASKTNKGEFIQFCATAQVGVCNSDVSLCYNTAGQTISCSGKTFLWAFPLGAQFSTTTSPTSENPKVKIASAGPQTISLTITDEVGACSVSKTVNVSQALPKWRETPP</sequence>
<dbReference type="Gene3D" id="2.60.40.10">
    <property type="entry name" value="Immunoglobulins"/>
    <property type="match status" value="1"/>
</dbReference>
<proteinExistence type="predicted"/>
<dbReference type="Proteomes" id="UP000228906">
    <property type="component" value="Unassembled WGS sequence"/>
</dbReference>
<name>A0A2H0UVN8_9BACT</name>
<dbReference type="AlphaFoldDB" id="A0A2H0UVN8"/>